<feature type="non-terminal residue" evidence="3">
    <location>
        <position position="1"/>
    </location>
</feature>
<dbReference type="Pfam" id="PF20431">
    <property type="entry name" value="E_motif"/>
    <property type="match status" value="1"/>
</dbReference>
<dbReference type="Pfam" id="PF01535">
    <property type="entry name" value="PPR"/>
    <property type="match status" value="2"/>
</dbReference>
<feature type="compositionally biased region" description="Low complexity" evidence="2">
    <location>
        <begin position="24"/>
        <end position="33"/>
    </location>
</feature>
<accession>A0A6A4KZ95</accession>
<dbReference type="Gene3D" id="1.25.40.10">
    <property type="entry name" value="Tetratricopeptide repeat domain"/>
    <property type="match status" value="2"/>
</dbReference>
<reference evidence="3 4" key="1">
    <citation type="journal article" date="2019" name="Genome Biol. Evol.">
        <title>The Rhododendron genome and chromosomal organization provide insight into shared whole-genome duplications across the heath family (Ericaceae).</title>
        <authorList>
            <person name="Soza V.L."/>
            <person name="Lindsley D."/>
            <person name="Waalkes A."/>
            <person name="Ramage E."/>
            <person name="Patwardhan R.P."/>
            <person name="Burton J.N."/>
            <person name="Adey A."/>
            <person name="Kumar A."/>
            <person name="Qiu R."/>
            <person name="Shendure J."/>
            <person name="Hall B."/>
        </authorList>
    </citation>
    <scope>NUCLEOTIDE SEQUENCE [LARGE SCALE GENOMIC DNA]</scope>
    <source>
        <strain evidence="3">RSF 1966-606</strain>
    </source>
</reference>
<comment type="caution">
    <text evidence="3">The sequence shown here is derived from an EMBL/GenBank/DDBJ whole genome shotgun (WGS) entry which is preliminary data.</text>
</comment>
<name>A0A6A4KZ95_9ERIC</name>
<dbReference type="InterPro" id="IPR046960">
    <property type="entry name" value="PPR_At4g14850-like_plant"/>
</dbReference>
<dbReference type="InterPro" id="IPR002885">
    <property type="entry name" value="PPR_rpt"/>
</dbReference>
<proteinExistence type="predicted"/>
<evidence type="ECO:0000256" key="2">
    <source>
        <dbReference type="SAM" id="MobiDB-lite"/>
    </source>
</evidence>
<dbReference type="PANTHER" id="PTHR47926">
    <property type="entry name" value="PENTATRICOPEPTIDE REPEAT-CONTAINING PROTEIN"/>
    <property type="match status" value="1"/>
</dbReference>
<evidence type="ECO:0008006" key="5">
    <source>
        <dbReference type="Google" id="ProtNLM"/>
    </source>
</evidence>
<protein>
    <recommendedName>
        <fullName evidence="5">Pentatricopeptide repeat-containing protein</fullName>
    </recommendedName>
</protein>
<gene>
    <name evidence="3" type="ORF">C3L33_14932</name>
</gene>
<dbReference type="OrthoDB" id="1729239at2759"/>
<organism evidence="3 4">
    <name type="scientific">Rhododendron williamsianum</name>
    <dbReference type="NCBI Taxonomy" id="262921"/>
    <lineage>
        <taxon>Eukaryota</taxon>
        <taxon>Viridiplantae</taxon>
        <taxon>Streptophyta</taxon>
        <taxon>Embryophyta</taxon>
        <taxon>Tracheophyta</taxon>
        <taxon>Spermatophyta</taxon>
        <taxon>Magnoliopsida</taxon>
        <taxon>eudicotyledons</taxon>
        <taxon>Gunneridae</taxon>
        <taxon>Pentapetalae</taxon>
        <taxon>asterids</taxon>
        <taxon>Ericales</taxon>
        <taxon>Ericaceae</taxon>
        <taxon>Ericoideae</taxon>
        <taxon>Rhodoreae</taxon>
        <taxon>Rhododendron</taxon>
    </lineage>
</organism>
<keyword evidence="4" id="KW-1185">Reference proteome</keyword>
<feature type="region of interest" description="Disordered" evidence="2">
    <location>
        <begin position="1"/>
        <end position="65"/>
    </location>
</feature>
<evidence type="ECO:0000313" key="3">
    <source>
        <dbReference type="EMBL" id="KAE9453166.1"/>
    </source>
</evidence>
<feature type="compositionally biased region" description="Basic residues" evidence="2">
    <location>
        <begin position="12"/>
        <end position="23"/>
    </location>
</feature>
<evidence type="ECO:0000313" key="4">
    <source>
        <dbReference type="Proteomes" id="UP000428333"/>
    </source>
</evidence>
<dbReference type="InterPro" id="IPR046848">
    <property type="entry name" value="E_motif"/>
</dbReference>
<dbReference type="GO" id="GO:0009451">
    <property type="term" value="P:RNA modification"/>
    <property type="evidence" value="ECO:0007669"/>
    <property type="project" value="InterPro"/>
</dbReference>
<dbReference type="InterPro" id="IPR011990">
    <property type="entry name" value="TPR-like_helical_dom_sf"/>
</dbReference>
<keyword evidence="1" id="KW-0677">Repeat</keyword>
<dbReference type="GO" id="GO:0003723">
    <property type="term" value="F:RNA binding"/>
    <property type="evidence" value="ECO:0007669"/>
    <property type="project" value="InterPro"/>
</dbReference>
<dbReference type="EMBL" id="QEFC01002305">
    <property type="protein sequence ID" value="KAE9453166.1"/>
    <property type="molecule type" value="Genomic_DNA"/>
</dbReference>
<sequence>MTLSPQNALPNPRRRRLPPRVRRVNSLPHSSAAPPTPKSSPHPHVLQTRPTQLSPPPPLTHPDSLRRHLDLPHLRRHPLRLPVAGQQLHGLAIKDGQMVDAFVGCSAFDMYGKTGLGDDACKFRQSGGGGDAITFCAFLNACSDAEDLKLGRQLHGFVIRYGYEADVSVANGLVDFYGKCHEMGCFEVVFGGMSSHYDVSWSSMVAAYEQNDEQEKACFVSVHALAAKACLEKNVFVGSALVDMYGKCGSIEDCEIVFHEMALPHGRSVGEEKREKQLSERKAGEVKMGIEIFESMRGRYGIELGIEYYACVVDMLSRAGKVEEAYEFIRSMPVRPNVLVWGDFLGLVEFMENQNWGGLQLKTCLNLIHMTLANMYCFRACLQLLAVGRLSLVVKLLLKSTIHSRSSKTFGMGGTSWGLRVYGKPELGRVAAENLFELDPHDSGKHVLLSSMFAASGRWEEANLVRKEMKDVRTKKGVG</sequence>
<dbReference type="AlphaFoldDB" id="A0A6A4KZ95"/>
<dbReference type="PANTHER" id="PTHR47926:SF398">
    <property type="entry name" value="PENTATRICOPEPTIDE REPEAT-CONTAINING PROTEIN"/>
    <property type="match status" value="1"/>
</dbReference>
<evidence type="ECO:0000256" key="1">
    <source>
        <dbReference type="ARBA" id="ARBA00022737"/>
    </source>
</evidence>
<dbReference type="Proteomes" id="UP000428333">
    <property type="component" value="Linkage Group LG09"/>
</dbReference>